<keyword evidence="4 6" id="KW-0808">Transferase</keyword>
<evidence type="ECO:0000256" key="4">
    <source>
        <dbReference type="ARBA" id="ARBA00022679"/>
    </source>
</evidence>
<keyword evidence="5 6" id="KW-0949">S-adenosyl-L-methionine</keyword>
<reference evidence="8" key="1">
    <citation type="submission" date="2020-04" db="EMBL/GenBank/DDBJ databases">
        <authorList>
            <person name="Zhang T."/>
        </authorList>
    </citation>
    <scope>NUCLEOTIDE SEQUENCE</scope>
    <source>
        <strain evidence="8">HKST-UBA10</strain>
    </source>
</reference>
<dbReference type="GO" id="GO:0005737">
    <property type="term" value="C:cytoplasm"/>
    <property type="evidence" value="ECO:0007669"/>
    <property type="project" value="UniProtKB-SubCell"/>
</dbReference>
<comment type="subcellular location">
    <subcellularLocation>
        <location evidence="6">Cytoplasm</location>
    </subcellularLocation>
</comment>
<dbReference type="EMBL" id="JAGQLG010000091">
    <property type="protein sequence ID" value="MCA9382247.1"/>
    <property type="molecule type" value="Genomic_DNA"/>
</dbReference>
<dbReference type="Pfam" id="PF00590">
    <property type="entry name" value="TP_methylase"/>
    <property type="match status" value="1"/>
</dbReference>
<dbReference type="EC" id="2.1.1.198" evidence="6"/>
<dbReference type="CDD" id="cd11648">
    <property type="entry name" value="RsmI"/>
    <property type="match status" value="1"/>
</dbReference>
<proteinExistence type="inferred from homology"/>
<protein>
    <recommendedName>
        <fullName evidence="6">Ribosomal RNA small subunit methyltransferase I</fullName>
        <ecNumber evidence="6">2.1.1.198</ecNumber>
    </recommendedName>
    <alternativeName>
        <fullName evidence="6">16S rRNA 2'-O-ribose C1402 methyltransferase</fullName>
    </alternativeName>
    <alternativeName>
        <fullName evidence="6">rRNA (cytidine-2'-O-)-methyltransferase RsmI</fullName>
    </alternativeName>
</protein>
<evidence type="ECO:0000313" key="9">
    <source>
        <dbReference type="Proteomes" id="UP000782843"/>
    </source>
</evidence>
<dbReference type="PIRSF" id="PIRSF005917">
    <property type="entry name" value="MTase_YraL"/>
    <property type="match status" value="1"/>
</dbReference>
<evidence type="ECO:0000256" key="6">
    <source>
        <dbReference type="HAMAP-Rule" id="MF_01877"/>
    </source>
</evidence>
<dbReference type="InterPro" id="IPR035996">
    <property type="entry name" value="4pyrrol_Methylase_sf"/>
</dbReference>
<evidence type="ECO:0000256" key="3">
    <source>
        <dbReference type="ARBA" id="ARBA00022603"/>
    </source>
</evidence>
<dbReference type="PANTHER" id="PTHR46111:SF1">
    <property type="entry name" value="RIBOSOMAL RNA SMALL SUBUNIT METHYLTRANSFERASE I"/>
    <property type="match status" value="1"/>
</dbReference>
<dbReference type="Proteomes" id="UP000782843">
    <property type="component" value="Unassembled WGS sequence"/>
</dbReference>
<gene>
    <name evidence="6 8" type="primary">rsmI</name>
    <name evidence="8" type="ORF">KC660_02455</name>
</gene>
<dbReference type="InterPro" id="IPR014777">
    <property type="entry name" value="4pyrrole_Mease_sub1"/>
</dbReference>
<dbReference type="InterPro" id="IPR000878">
    <property type="entry name" value="4pyrrol_Mease"/>
</dbReference>
<reference evidence="8" key="2">
    <citation type="journal article" date="2021" name="Microbiome">
        <title>Successional dynamics and alternative stable states in a saline activated sludge microbial community over 9 years.</title>
        <authorList>
            <person name="Wang Y."/>
            <person name="Ye J."/>
            <person name="Ju F."/>
            <person name="Liu L."/>
            <person name="Boyd J.A."/>
            <person name="Deng Y."/>
            <person name="Parks D.H."/>
            <person name="Jiang X."/>
            <person name="Yin X."/>
            <person name="Woodcroft B.J."/>
            <person name="Tyson G.W."/>
            <person name="Hugenholtz P."/>
            <person name="Polz M.F."/>
            <person name="Zhang T."/>
        </authorList>
    </citation>
    <scope>NUCLEOTIDE SEQUENCE</scope>
    <source>
        <strain evidence="8">HKST-UBA10</strain>
    </source>
</reference>
<comment type="function">
    <text evidence="6">Catalyzes the 2'-O-methylation of the ribose of cytidine 1402 (C1402) in 16S rRNA.</text>
</comment>
<evidence type="ECO:0000256" key="5">
    <source>
        <dbReference type="ARBA" id="ARBA00022691"/>
    </source>
</evidence>
<name>A0A955L3L5_9BACT</name>
<comment type="similarity">
    <text evidence="6">Belongs to the methyltransferase superfamily. RsmI family.</text>
</comment>
<dbReference type="HAMAP" id="MF_01877">
    <property type="entry name" value="16SrRNA_methyltr_I"/>
    <property type="match status" value="1"/>
</dbReference>
<feature type="domain" description="Tetrapyrrole methylase" evidence="7">
    <location>
        <begin position="2"/>
        <end position="208"/>
    </location>
</feature>
<comment type="catalytic activity">
    <reaction evidence="6">
        <text>cytidine(1402) in 16S rRNA + S-adenosyl-L-methionine = 2'-O-methylcytidine(1402) in 16S rRNA + S-adenosyl-L-homocysteine + H(+)</text>
        <dbReference type="Rhea" id="RHEA:42924"/>
        <dbReference type="Rhea" id="RHEA-COMP:10285"/>
        <dbReference type="Rhea" id="RHEA-COMP:10286"/>
        <dbReference type="ChEBI" id="CHEBI:15378"/>
        <dbReference type="ChEBI" id="CHEBI:57856"/>
        <dbReference type="ChEBI" id="CHEBI:59789"/>
        <dbReference type="ChEBI" id="CHEBI:74495"/>
        <dbReference type="ChEBI" id="CHEBI:82748"/>
        <dbReference type="EC" id="2.1.1.198"/>
    </reaction>
</comment>
<dbReference type="Gene3D" id="3.30.950.10">
    <property type="entry name" value="Methyltransferase, Cobalt-precorrin-4 Transmethylase, Domain 2"/>
    <property type="match status" value="1"/>
</dbReference>
<evidence type="ECO:0000313" key="8">
    <source>
        <dbReference type="EMBL" id="MCA9382247.1"/>
    </source>
</evidence>
<evidence type="ECO:0000259" key="7">
    <source>
        <dbReference type="Pfam" id="PF00590"/>
    </source>
</evidence>
<comment type="caution">
    <text evidence="8">The sequence shown here is derived from an EMBL/GenBank/DDBJ whole genome shotgun (WGS) entry which is preliminary data.</text>
</comment>
<organism evidence="8 9">
    <name type="scientific">Candidatus Dojkabacteria bacterium</name>
    <dbReference type="NCBI Taxonomy" id="2099670"/>
    <lineage>
        <taxon>Bacteria</taxon>
        <taxon>Candidatus Dojkabacteria</taxon>
    </lineage>
</organism>
<accession>A0A955L3L5</accession>
<dbReference type="SUPFAM" id="SSF53790">
    <property type="entry name" value="Tetrapyrrole methylase"/>
    <property type="match status" value="1"/>
</dbReference>
<keyword evidence="2 6" id="KW-0698">rRNA processing</keyword>
<keyword evidence="3 6" id="KW-0489">Methyltransferase</keyword>
<dbReference type="InterPro" id="IPR014776">
    <property type="entry name" value="4pyrrole_Mease_sub2"/>
</dbReference>
<keyword evidence="1 6" id="KW-0963">Cytoplasm</keyword>
<dbReference type="PANTHER" id="PTHR46111">
    <property type="entry name" value="RIBOSOMAL RNA SMALL SUBUNIT METHYLTRANSFERASE I"/>
    <property type="match status" value="1"/>
</dbReference>
<dbReference type="GO" id="GO:0070677">
    <property type="term" value="F:rRNA (cytosine-2'-O-)-methyltransferase activity"/>
    <property type="evidence" value="ECO:0007669"/>
    <property type="project" value="UniProtKB-UniRule"/>
</dbReference>
<sequence>MTFYIVSTPIGNMKDISLNALEVLFNVDLIVSEDTRQTLKLLDFYKKDEQIIPKMVSYNDHNRDQKIPFILAELQAGKNIALVTDRGTPLISDPGYKLVQNIIKLSEVSEEIKIEILPGASALLPALQLSGFPPDKFIFLGFLPRKKSHLTKLIEKYPEITLIAYESPYRIMKSLTLIKDFNPELQIAVCFELTKMNQRVYRGTVTEVIENMATKSLKGEVVVLMRNEGAQ</sequence>
<dbReference type="Gene3D" id="3.40.1010.10">
    <property type="entry name" value="Cobalt-precorrin-4 Transmethylase, Domain 1"/>
    <property type="match status" value="1"/>
</dbReference>
<dbReference type="AlphaFoldDB" id="A0A955L3L5"/>
<evidence type="ECO:0000256" key="1">
    <source>
        <dbReference type="ARBA" id="ARBA00022490"/>
    </source>
</evidence>
<evidence type="ECO:0000256" key="2">
    <source>
        <dbReference type="ARBA" id="ARBA00022552"/>
    </source>
</evidence>
<dbReference type="InterPro" id="IPR008189">
    <property type="entry name" value="rRNA_ssu_MeTfrase_I"/>
</dbReference>
<dbReference type="NCBIfam" id="TIGR00096">
    <property type="entry name" value="16S rRNA (cytidine(1402)-2'-O)-methyltransferase"/>
    <property type="match status" value="1"/>
</dbReference>